<comment type="pathway">
    <text evidence="2">Secondary metabolite biosynthesis.</text>
</comment>
<evidence type="ECO:0000313" key="6">
    <source>
        <dbReference type="EMBL" id="KAK7473031.1"/>
    </source>
</evidence>
<dbReference type="InterPro" id="IPR017972">
    <property type="entry name" value="Cyt_P450_CS"/>
</dbReference>
<evidence type="ECO:0000313" key="7">
    <source>
        <dbReference type="Proteomes" id="UP001498398"/>
    </source>
</evidence>
<comment type="caution">
    <text evidence="6">The sequence shown here is derived from an EMBL/GenBank/DDBJ whole genome shotgun (WGS) entry which is preliminary data.</text>
</comment>
<keyword evidence="3 5" id="KW-0479">Metal-binding</keyword>
<gene>
    <name evidence="6" type="ORF">VKT23_001135</name>
</gene>
<dbReference type="PROSITE" id="PS00086">
    <property type="entry name" value="CYTOCHROME_P450"/>
    <property type="match status" value="1"/>
</dbReference>
<dbReference type="EMBL" id="JBANRG010000001">
    <property type="protein sequence ID" value="KAK7473031.1"/>
    <property type="molecule type" value="Genomic_DNA"/>
</dbReference>
<protein>
    <recommendedName>
        <fullName evidence="8">Cytochrome P450</fullName>
    </recommendedName>
</protein>
<organism evidence="6 7">
    <name type="scientific">Marasmiellus scandens</name>
    <dbReference type="NCBI Taxonomy" id="2682957"/>
    <lineage>
        <taxon>Eukaryota</taxon>
        <taxon>Fungi</taxon>
        <taxon>Dikarya</taxon>
        <taxon>Basidiomycota</taxon>
        <taxon>Agaricomycotina</taxon>
        <taxon>Agaricomycetes</taxon>
        <taxon>Agaricomycetidae</taxon>
        <taxon>Agaricales</taxon>
        <taxon>Marasmiineae</taxon>
        <taxon>Omphalotaceae</taxon>
        <taxon>Marasmiellus</taxon>
    </lineage>
</organism>
<dbReference type="InterPro" id="IPR050121">
    <property type="entry name" value="Cytochrome_P450_monoxygenase"/>
</dbReference>
<dbReference type="PANTHER" id="PTHR24305:SF152">
    <property type="entry name" value="P450, PUTATIVE (EUROFUNG)-RELATED"/>
    <property type="match status" value="1"/>
</dbReference>
<dbReference type="CDD" id="cd11062">
    <property type="entry name" value="CYP58-like"/>
    <property type="match status" value="1"/>
</dbReference>
<comment type="similarity">
    <text evidence="5">Belongs to the cytochrome P450 family.</text>
</comment>
<name>A0ABR1K842_9AGAR</name>
<keyword evidence="7" id="KW-1185">Reference proteome</keyword>
<evidence type="ECO:0000256" key="3">
    <source>
        <dbReference type="ARBA" id="ARBA00022723"/>
    </source>
</evidence>
<evidence type="ECO:0008006" key="8">
    <source>
        <dbReference type="Google" id="ProtNLM"/>
    </source>
</evidence>
<dbReference type="PRINTS" id="PR00463">
    <property type="entry name" value="EP450I"/>
</dbReference>
<dbReference type="InterPro" id="IPR036396">
    <property type="entry name" value="Cyt_P450_sf"/>
</dbReference>
<comment type="cofactor">
    <cofactor evidence="1">
        <name>heme</name>
        <dbReference type="ChEBI" id="CHEBI:30413"/>
    </cofactor>
</comment>
<sequence>MYDSLLFLLSTVFLGIASLFVYRLLLHPLCKIPGPWGAALTDYYAGYYDVVKCGGLLKRIEELHVQYGPVIRIGPNTLHFAEPQAYTDIYVRGTSFTKSSQLYHCFFYSAESSVAFLSPQESRLRRSLLNPLFSRRAILKLKGVIQDKIDKFISRIETYPDGGPVNLTFGFRSLTMEIITSYCFATGYKTLEHPTFHHPLLVMFDEMSDFFWLSKYFTSVMRLTMAAPLWVTKLLNPSFLEFFHIKHDLEDRIERYLEDESCLQQVEHETIFHHLIMPETKDGIDRSLRPSKKSLLHEAFTLLGAGSDTVANACCLGTFYALDNPTIGERLKKELHQAWPDEDSVVDLTVLEQLPYLTAFIKESLRFSHGVVTPLMRTVGPSDAKICGVHVPAGTNVEMSTVFLHKNPTIFEDPETFSPDRWMNPGSKELENYLVPFSRGPRMCLGINLAWCELYLILGTIFRKLDLSLYDTTVDDFKDFKEVFVPFWKGKDLRVTVQQKS</sequence>
<dbReference type="PANTHER" id="PTHR24305">
    <property type="entry name" value="CYTOCHROME P450"/>
    <property type="match status" value="1"/>
</dbReference>
<keyword evidence="5" id="KW-0349">Heme</keyword>
<dbReference type="InterPro" id="IPR001128">
    <property type="entry name" value="Cyt_P450"/>
</dbReference>
<proteinExistence type="inferred from homology"/>
<dbReference type="SUPFAM" id="SSF48264">
    <property type="entry name" value="Cytochrome P450"/>
    <property type="match status" value="1"/>
</dbReference>
<reference evidence="6 7" key="1">
    <citation type="submission" date="2024-01" db="EMBL/GenBank/DDBJ databases">
        <title>A draft genome for the cacao thread blight pathogen Marasmiellus scandens.</title>
        <authorList>
            <person name="Baruah I.K."/>
            <person name="Leung J."/>
            <person name="Bukari Y."/>
            <person name="Amoako-Attah I."/>
            <person name="Meinhardt L.W."/>
            <person name="Bailey B.A."/>
            <person name="Cohen S.P."/>
        </authorList>
    </citation>
    <scope>NUCLEOTIDE SEQUENCE [LARGE SCALE GENOMIC DNA]</scope>
    <source>
        <strain evidence="6 7">GH-19</strain>
    </source>
</reference>
<accession>A0ABR1K842</accession>
<dbReference type="PRINTS" id="PR00385">
    <property type="entry name" value="P450"/>
</dbReference>
<evidence type="ECO:0000256" key="1">
    <source>
        <dbReference type="ARBA" id="ARBA00001971"/>
    </source>
</evidence>
<keyword evidence="4 5" id="KW-0408">Iron</keyword>
<evidence type="ECO:0000256" key="5">
    <source>
        <dbReference type="RuleBase" id="RU000461"/>
    </source>
</evidence>
<dbReference type="Gene3D" id="1.10.630.10">
    <property type="entry name" value="Cytochrome P450"/>
    <property type="match status" value="1"/>
</dbReference>
<keyword evidence="5" id="KW-0503">Monooxygenase</keyword>
<evidence type="ECO:0000256" key="2">
    <source>
        <dbReference type="ARBA" id="ARBA00005179"/>
    </source>
</evidence>
<evidence type="ECO:0000256" key="4">
    <source>
        <dbReference type="ARBA" id="ARBA00023004"/>
    </source>
</evidence>
<dbReference type="InterPro" id="IPR002401">
    <property type="entry name" value="Cyt_P450_E_grp-I"/>
</dbReference>
<dbReference type="Pfam" id="PF00067">
    <property type="entry name" value="p450"/>
    <property type="match status" value="1"/>
</dbReference>
<dbReference type="Proteomes" id="UP001498398">
    <property type="component" value="Unassembled WGS sequence"/>
</dbReference>
<keyword evidence="5" id="KW-0560">Oxidoreductase</keyword>